<reference evidence="3 4" key="1">
    <citation type="journal article" date="2018" name="Arch. Microbiol.">
        <title>New insights into the metabolic potential of the phototrophic purple bacterium Rhodopila globiformis DSM 161(T) from its draft genome sequence and evidence for a vanadium-dependent nitrogenase.</title>
        <authorList>
            <person name="Imhoff J.F."/>
            <person name="Rahn T."/>
            <person name="Kunzel S."/>
            <person name="Neulinger S.C."/>
        </authorList>
    </citation>
    <scope>NUCLEOTIDE SEQUENCE [LARGE SCALE GENOMIC DNA]</scope>
    <source>
        <strain evidence="3 4">DSM 161</strain>
    </source>
</reference>
<accession>A0A2S6NK27</accession>
<dbReference type="InterPro" id="IPR000639">
    <property type="entry name" value="Epox_hydrolase-like"/>
</dbReference>
<dbReference type="InterPro" id="IPR000073">
    <property type="entry name" value="AB_hydrolase_1"/>
</dbReference>
<dbReference type="AlphaFoldDB" id="A0A2S6NK27"/>
<protein>
    <recommendedName>
        <fullName evidence="2">AB hydrolase-1 domain-containing protein</fullName>
    </recommendedName>
</protein>
<evidence type="ECO:0000256" key="1">
    <source>
        <dbReference type="ARBA" id="ARBA00022801"/>
    </source>
</evidence>
<dbReference type="GO" id="GO:0004301">
    <property type="term" value="F:epoxide hydrolase activity"/>
    <property type="evidence" value="ECO:0007669"/>
    <property type="project" value="TreeGrafter"/>
</dbReference>
<comment type="caution">
    <text evidence="3">The sequence shown here is derived from an EMBL/GenBank/DDBJ whole genome shotgun (WGS) entry which is preliminary data.</text>
</comment>
<name>A0A2S6NK27_RHOGL</name>
<dbReference type="RefSeq" id="WP_104518333.1">
    <property type="nucleotide sequence ID" value="NZ_NHRY01000075.1"/>
</dbReference>
<sequence>MIAADETFDGTWPFAPRFCEAAGFRQHYVDEGPGGDRDPGENGQGRPVLLLHGQPTWGYIWRRFIPSLAASGHRVVVPDHMGFGKSATPPDREYTLRTHVANLAALIEALDLRDITLVMQDWGGPIGVGYAARHPERIHSLVLMNTVVGYGAAGRRDLPNPLETPWFRWIREGLPTGRTEAVLSQLGSTILSVMQIVGLERLDRVDPTFIRAYAAPFPTPADCKGAIEFPLDLALGRIREFVREGAAGVPALRAKPALMIEGMRDRAIPPALALADFDGLWPKAPAVHVPSAGHYIQEDAPEVVVPVLQTFLEMLAAR</sequence>
<dbReference type="PRINTS" id="PR00412">
    <property type="entry name" value="EPOXHYDRLASE"/>
</dbReference>
<dbReference type="Pfam" id="PF00561">
    <property type="entry name" value="Abhydrolase_1"/>
    <property type="match status" value="1"/>
</dbReference>
<feature type="domain" description="AB hydrolase-1" evidence="2">
    <location>
        <begin position="47"/>
        <end position="301"/>
    </location>
</feature>
<dbReference type="PANTHER" id="PTHR42977">
    <property type="entry name" value="HYDROLASE-RELATED"/>
    <property type="match status" value="1"/>
</dbReference>
<dbReference type="InterPro" id="IPR051340">
    <property type="entry name" value="Haloalkane_dehalogenase"/>
</dbReference>
<evidence type="ECO:0000259" key="2">
    <source>
        <dbReference type="Pfam" id="PF00561"/>
    </source>
</evidence>
<dbReference type="PRINTS" id="PR00111">
    <property type="entry name" value="ABHYDROLASE"/>
</dbReference>
<proteinExistence type="predicted"/>
<evidence type="ECO:0000313" key="4">
    <source>
        <dbReference type="Proteomes" id="UP000239724"/>
    </source>
</evidence>
<dbReference type="SUPFAM" id="SSF53474">
    <property type="entry name" value="alpha/beta-Hydrolases"/>
    <property type="match status" value="1"/>
</dbReference>
<gene>
    <name evidence="3" type="ORF">CCS01_08030</name>
</gene>
<dbReference type="EMBL" id="NHRY01000075">
    <property type="protein sequence ID" value="PPQ35288.1"/>
    <property type="molecule type" value="Genomic_DNA"/>
</dbReference>
<dbReference type="InterPro" id="IPR029058">
    <property type="entry name" value="AB_hydrolase_fold"/>
</dbReference>
<organism evidence="3 4">
    <name type="scientific">Rhodopila globiformis</name>
    <name type="common">Rhodopseudomonas globiformis</name>
    <dbReference type="NCBI Taxonomy" id="1071"/>
    <lineage>
        <taxon>Bacteria</taxon>
        <taxon>Pseudomonadati</taxon>
        <taxon>Pseudomonadota</taxon>
        <taxon>Alphaproteobacteria</taxon>
        <taxon>Acetobacterales</taxon>
        <taxon>Acetobacteraceae</taxon>
        <taxon>Rhodopila</taxon>
    </lineage>
</organism>
<dbReference type="PANTHER" id="PTHR42977:SF3">
    <property type="entry name" value="AB HYDROLASE-1 DOMAIN-CONTAINING PROTEIN"/>
    <property type="match status" value="1"/>
</dbReference>
<dbReference type="Gene3D" id="3.40.50.1820">
    <property type="entry name" value="alpha/beta hydrolase"/>
    <property type="match status" value="1"/>
</dbReference>
<keyword evidence="4" id="KW-1185">Reference proteome</keyword>
<evidence type="ECO:0000313" key="3">
    <source>
        <dbReference type="EMBL" id="PPQ35288.1"/>
    </source>
</evidence>
<dbReference type="Proteomes" id="UP000239724">
    <property type="component" value="Unassembled WGS sequence"/>
</dbReference>
<keyword evidence="1" id="KW-0378">Hydrolase</keyword>
<dbReference type="OrthoDB" id="9804723at2"/>